<proteinExistence type="predicted"/>
<evidence type="ECO:0000259" key="2">
    <source>
        <dbReference type="Pfam" id="PF10056"/>
    </source>
</evidence>
<organism evidence="3 4">
    <name type="scientific">Macrophomina phaseolina</name>
    <dbReference type="NCBI Taxonomy" id="35725"/>
    <lineage>
        <taxon>Eukaryota</taxon>
        <taxon>Fungi</taxon>
        <taxon>Dikarya</taxon>
        <taxon>Ascomycota</taxon>
        <taxon>Pezizomycotina</taxon>
        <taxon>Dothideomycetes</taxon>
        <taxon>Dothideomycetes incertae sedis</taxon>
        <taxon>Botryosphaeriales</taxon>
        <taxon>Botryosphaeriaceae</taxon>
        <taxon>Macrophomina</taxon>
    </lineage>
</organism>
<name>A0ABQ8GJT6_9PEZI</name>
<dbReference type="PANTHER" id="PTHR38113">
    <property type="match status" value="1"/>
</dbReference>
<dbReference type="InterPro" id="IPR018744">
    <property type="entry name" value="DUF2293"/>
</dbReference>
<dbReference type="PANTHER" id="PTHR38113:SF2">
    <property type="entry name" value="DUF2293 DOMAIN-CONTAINING PROTEIN"/>
    <property type="match status" value="1"/>
</dbReference>
<reference evidence="3 4" key="1">
    <citation type="journal article" date="2021" name="Nat. Commun.">
        <title>Genetic determinants of endophytism in the Arabidopsis root mycobiome.</title>
        <authorList>
            <person name="Mesny F."/>
            <person name="Miyauchi S."/>
            <person name="Thiergart T."/>
            <person name="Pickel B."/>
            <person name="Atanasova L."/>
            <person name="Karlsson M."/>
            <person name="Huettel B."/>
            <person name="Barry K.W."/>
            <person name="Haridas S."/>
            <person name="Chen C."/>
            <person name="Bauer D."/>
            <person name="Andreopoulos W."/>
            <person name="Pangilinan J."/>
            <person name="LaButti K."/>
            <person name="Riley R."/>
            <person name="Lipzen A."/>
            <person name="Clum A."/>
            <person name="Drula E."/>
            <person name="Henrissat B."/>
            <person name="Kohler A."/>
            <person name="Grigoriev I.V."/>
            <person name="Martin F.M."/>
            <person name="Hacquard S."/>
        </authorList>
    </citation>
    <scope>NUCLEOTIDE SEQUENCE [LARGE SCALE GENOMIC DNA]</scope>
    <source>
        <strain evidence="3 4">MPI-SDFR-AT-0080</strain>
    </source>
</reference>
<gene>
    <name evidence="3" type="ORF">B0J12DRAFT_737321</name>
</gene>
<keyword evidence="4" id="KW-1185">Reference proteome</keyword>
<dbReference type="Proteomes" id="UP000774617">
    <property type="component" value="Unassembled WGS sequence"/>
</dbReference>
<feature type="compositionally biased region" description="Basic residues" evidence="1">
    <location>
        <begin position="258"/>
        <end position="270"/>
    </location>
</feature>
<feature type="region of interest" description="Disordered" evidence="1">
    <location>
        <begin position="228"/>
        <end position="293"/>
    </location>
</feature>
<evidence type="ECO:0000313" key="4">
    <source>
        <dbReference type="Proteomes" id="UP000774617"/>
    </source>
</evidence>
<feature type="domain" description="DUF2293" evidence="2">
    <location>
        <begin position="127"/>
        <end position="210"/>
    </location>
</feature>
<evidence type="ECO:0000313" key="3">
    <source>
        <dbReference type="EMBL" id="KAH7058688.1"/>
    </source>
</evidence>
<evidence type="ECO:0000256" key="1">
    <source>
        <dbReference type="SAM" id="MobiDB-lite"/>
    </source>
</evidence>
<sequence>MLIRFLPTNPSRVHPPFVFHWKKPFFFLMAARPGRERDVHPRTPIRPGYVFVKKGDQYVTRHCRQLTLSAGHDLFKVVDDKNRTLGLRVPAEVHATVLAANDATKSARLAATATRDASALAAARSTLLRLFPATPPESVDAIVAHAFRKHSGRVGRVGNMSLEERVTLGVRAHVRHAHTQYEALMREGMNRDEARKEVAGELEEVIGQWRGLVVPAEGRRVSLRTMGAEEEGEELGPSRKGVGAVQKRQKRAASTPTKARKKNAMRKPVKRAGSGVRKTKPRGTAGRGGKKRL</sequence>
<comment type="caution">
    <text evidence="3">The sequence shown here is derived from an EMBL/GenBank/DDBJ whole genome shotgun (WGS) entry which is preliminary data.</text>
</comment>
<protein>
    <recommendedName>
        <fullName evidence="2">DUF2293 domain-containing protein</fullName>
    </recommendedName>
</protein>
<dbReference type="Pfam" id="PF10056">
    <property type="entry name" value="DUF2293"/>
    <property type="match status" value="1"/>
</dbReference>
<accession>A0ABQ8GJT6</accession>
<dbReference type="EMBL" id="JAGTJR010000006">
    <property type="protein sequence ID" value="KAH7058688.1"/>
    <property type="molecule type" value="Genomic_DNA"/>
</dbReference>